<gene>
    <name evidence="2" type="ORF">CANINC_002624</name>
</gene>
<feature type="region of interest" description="Disordered" evidence="1">
    <location>
        <begin position="572"/>
        <end position="592"/>
    </location>
</feature>
<dbReference type="Proteomes" id="UP000307173">
    <property type="component" value="Unassembled WGS sequence"/>
</dbReference>
<feature type="compositionally biased region" description="Low complexity" evidence="1">
    <location>
        <begin position="106"/>
        <end position="121"/>
    </location>
</feature>
<name>A0A4T0X137_9ASCO</name>
<feature type="compositionally biased region" description="Low complexity" evidence="1">
    <location>
        <begin position="79"/>
        <end position="93"/>
    </location>
</feature>
<feature type="compositionally biased region" description="Acidic residues" evidence="1">
    <location>
        <begin position="418"/>
        <end position="427"/>
    </location>
</feature>
<evidence type="ECO:0000256" key="1">
    <source>
        <dbReference type="SAM" id="MobiDB-lite"/>
    </source>
</evidence>
<comment type="caution">
    <text evidence="2">The sequence shown here is derived from an EMBL/GenBank/DDBJ whole genome shotgun (WGS) entry which is preliminary data.</text>
</comment>
<feature type="compositionally biased region" description="Basic and acidic residues" evidence="1">
    <location>
        <begin position="371"/>
        <end position="388"/>
    </location>
</feature>
<feature type="compositionally biased region" description="Acidic residues" evidence="1">
    <location>
        <begin position="434"/>
        <end position="456"/>
    </location>
</feature>
<feature type="compositionally biased region" description="Low complexity" evidence="1">
    <location>
        <begin position="169"/>
        <end position="185"/>
    </location>
</feature>
<keyword evidence="3" id="KW-1185">Reference proteome</keyword>
<organism evidence="2 3">
    <name type="scientific">Pichia inconspicua</name>
    <dbReference type="NCBI Taxonomy" id="52247"/>
    <lineage>
        <taxon>Eukaryota</taxon>
        <taxon>Fungi</taxon>
        <taxon>Dikarya</taxon>
        <taxon>Ascomycota</taxon>
        <taxon>Saccharomycotina</taxon>
        <taxon>Pichiomycetes</taxon>
        <taxon>Pichiales</taxon>
        <taxon>Pichiaceae</taxon>
        <taxon>Pichia</taxon>
    </lineage>
</organism>
<feature type="compositionally biased region" description="Basic and acidic residues" evidence="1">
    <location>
        <begin position="516"/>
        <end position="525"/>
    </location>
</feature>
<protein>
    <submittedName>
        <fullName evidence="2">Uncharacterized protein</fullName>
    </submittedName>
</protein>
<accession>A0A4T0X137</accession>
<feature type="compositionally biased region" description="Low complexity" evidence="1">
    <location>
        <begin position="47"/>
        <end position="59"/>
    </location>
</feature>
<feature type="compositionally biased region" description="Basic residues" evidence="1">
    <location>
        <begin position="60"/>
        <end position="78"/>
    </location>
</feature>
<dbReference type="OrthoDB" id="3998263at2759"/>
<feature type="region of interest" description="Disordered" evidence="1">
    <location>
        <begin position="169"/>
        <end position="196"/>
    </location>
</feature>
<evidence type="ECO:0000313" key="3">
    <source>
        <dbReference type="Proteomes" id="UP000307173"/>
    </source>
</evidence>
<feature type="region of interest" description="Disordered" evidence="1">
    <location>
        <begin position="46"/>
        <end position="135"/>
    </location>
</feature>
<dbReference type="EMBL" id="SELW01000415">
    <property type="protein sequence ID" value="TID28191.1"/>
    <property type="molecule type" value="Genomic_DNA"/>
</dbReference>
<reference evidence="2 3" key="1">
    <citation type="journal article" date="2019" name="Front. Genet.">
        <title>Whole-Genome Sequencing of the Opportunistic Yeast Pathogen Candida inconspicua Uncovers Its Hybrid Origin.</title>
        <authorList>
            <person name="Mixao V."/>
            <person name="Hansen A.P."/>
            <person name="Saus E."/>
            <person name="Boekhout T."/>
            <person name="Lass-Florl C."/>
            <person name="Gabaldon T."/>
        </authorList>
    </citation>
    <scope>NUCLEOTIDE SEQUENCE [LARGE SCALE GENOMIC DNA]</scope>
    <source>
        <strain evidence="2 3">CBS 180</strain>
    </source>
</reference>
<evidence type="ECO:0000313" key="2">
    <source>
        <dbReference type="EMBL" id="TID28191.1"/>
    </source>
</evidence>
<dbReference type="AlphaFoldDB" id="A0A4T0X137"/>
<proteinExistence type="predicted"/>
<feature type="region of interest" description="Disordered" evidence="1">
    <location>
        <begin position="513"/>
        <end position="535"/>
    </location>
</feature>
<feature type="region of interest" description="Disordered" evidence="1">
    <location>
        <begin position="369"/>
        <end position="459"/>
    </location>
</feature>
<sequence length="592" mass="66088">MSRRVTRHFVGSSAVAPIVLDSSSSSDIDDEPTFIGANNTNVEVKLTDNVNPKVTTNTKTKSKPKPKPKPKSKSKTKANTKTNNKTDTKFNSSITSQTSSKAHVLPKSAPVSSSSTTTSASHSHKRRKLREDNLDLDSVLQASKEINRVVRNQKSERKLASASMAALASSSASSSATSTSPSTPSQPIMAQDEKTTCVSLAAQPAQPAQNGGSRDGGIIVNTTTQVPREYHTSTNSSDMQSNLNTALNIPIKKRIVPAPKLVETKETKPNITKFDPRIHKPYKDIYDTFCITCEKKGRSDLCNRQKPCDICVGKKKGGCSYPPNAKIIIPASIKSRYSQGPVTDNNNNNNVILHKLRIPKRVSLRTPSNADIRKALRNADEKKTKANDVNKSSLPSPLPTPIPSSRNSSKILESKTEEFEESEDDQIEIGNNSDDSELEISSDYDEGNGDDDDEDAYDRRIERRRIRTALERKARNGSNINMDSFMQTQRILQELEFEKRDVNEIYTLGRRRRREATRENYKLPSEDDESDSNLDDGYAIAEARNEQIILSEDEEEKRFLRGELTMDYIREKERKQRKQIVSESSSEDDFEI</sequence>